<reference evidence="2" key="1">
    <citation type="submission" date="2020-07" db="EMBL/GenBank/DDBJ databases">
        <title>Huge and variable diversity of episymbiotic CPR bacteria and DPANN archaea in groundwater ecosystems.</title>
        <authorList>
            <person name="He C.Y."/>
            <person name="Keren R."/>
            <person name="Whittaker M."/>
            <person name="Farag I.F."/>
            <person name="Doudna J."/>
            <person name="Cate J.H.D."/>
            <person name="Banfield J.F."/>
        </authorList>
    </citation>
    <scope>NUCLEOTIDE SEQUENCE</scope>
    <source>
        <strain evidence="2">NC_groundwater_1813_Pr3_B-0.1um_71_17</strain>
    </source>
</reference>
<dbReference type="AlphaFoldDB" id="A0A933W9Q4"/>
<feature type="chain" id="PRO_5037970514" description="T9SS type A sorting domain-containing protein" evidence="1">
    <location>
        <begin position="20"/>
        <end position="365"/>
    </location>
</feature>
<sequence>MTRLMLALLLVCCVVSPSAAVPRYSLDQDFTPSRTYAAPFRLDTSCVAYQNGGAEGRFTFAASAEKAAVGVTVSLMSINHGYSGGNWATSWPKAFTDDFVISGSGGYVSGTMWVRFRGALSGSGGNIGGGQRLDLMPYVTISNSAYFSGGFRWWNPSALWYAQTWGVLGYGSRSGSSIDTLIAITRTWPVGTPFSVEISLAATPLSSVFVNGDIADLRCDGGGTAGGPVGAGLALGDVTGLVMTLPSGYTLASPSWNIANNRLGAVAGVESGPASQAAFALAGAAPNPARAGRVALAFTLPDGAPAMLELLDVGGRRVASREVGALGAGAHTVDCAPARRLAPGLYFARLTRAGESRSARVVVAD</sequence>
<evidence type="ECO:0008006" key="4">
    <source>
        <dbReference type="Google" id="ProtNLM"/>
    </source>
</evidence>
<dbReference type="EMBL" id="JACRIW010000083">
    <property type="protein sequence ID" value="MBI5170201.1"/>
    <property type="molecule type" value="Genomic_DNA"/>
</dbReference>
<keyword evidence="1" id="KW-0732">Signal</keyword>
<proteinExistence type="predicted"/>
<gene>
    <name evidence="2" type="ORF">HZA61_11975</name>
</gene>
<evidence type="ECO:0000313" key="2">
    <source>
        <dbReference type="EMBL" id="MBI5170201.1"/>
    </source>
</evidence>
<dbReference type="Proteomes" id="UP000696931">
    <property type="component" value="Unassembled WGS sequence"/>
</dbReference>
<protein>
    <recommendedName>
        <fullName evidence="4">T9SS type A sorting domain-containing protein</fullName>
    </recommendedName>
</protein>
<accession>A0A933W9Q4</accession>
<evidence type="ECO:0000256" key="1">
    <source>
        <dbReference type="SAM" id="SignalP"/>
    </source>
</evidence>
<feature type="signal peptide" evidence="1">
    <location>
        <begin position="1"/>
        <end position="19"/>
    </location>
</feature>
<name>A0A933W9Q4_UNCEI</name>
<comment type="caution">
    <text evidence="2">The sequence shown here is derived from an EMBL/GenBank/DDBJ whole genome shotgun (WGS) entry which is preliminary data.</text>
</comment>
<evidence type="ECO:0000313" key="3">
    <source>
        <dbReference type="Proteomes" id="UP000696931"/>
    </source>
</evidence>
<organism evidence="2 3">
    <name type="scientific">Eiseniibacteriota bacterium</name>
    <dbReference type="NCBI Taxonomy" id="2212470"/>
    <lineage>
        <taxon>Bacteria</taxon>
        <taxon>Candidatus Eiseniibacteriota</taxon>
    </lineage>
</organism>